<evidence type="ECO:0000256" key="10">
    <source>
        <dbReference type="RuleBase" id="RU004008"/>
    </source>
</evidence>
<keyword evidence="3 7" id="KW-0694">RNA-binding</keyword>
<dbReference type="GO" id="GO:0003735">
    <property type="term" value="F:structural constituent of ribosome"/>
    <property type="evidence" value="ECO:0007669"/>
    <property type="project" value="InterPro"/>
</dbReference>
<evidence type="ECO:0000256" key="5">
    <source>
        <dbReference type="ARBA" id="ARBA00023274"/>
    </source>
</evidence>
<evidence type="ECO:0000313" key="11">
    <source>
        <dbReference type="EMBL" id="MDI6449178.1"/>
    </source>
</evidence>
<evidence type="ECO:0000256" key="4">
    <source>
        <dbReference type="ARBA" id="ARBA00022980"/>
    </source>
</evidence>
<evidence type="ECO:0000256" key="1">
    <source>
        <dbReference type="ARBA" id="ARBA00009451"/>
    </source>
</evidence>
<dbReference type="InterPro" id="IPR047867">
    <property type="entry name" value="Ribosomal_uL22_bac/org-type"/>
</dbReference>
<keyword evidence="12" id="KW-1185">Reference proteome</keyword>
<dbReference type="GO" id="GO:0006412">
    <property type="term" value="P:translation"/>
    <property type="evidence" value="ECO:0007669"/>
    <property type="project" value="UniProtKB-UniRule"/>
</dbReference>
<keyword evidence="2 7" id="KW-0699">rRNA-binding</keyword>
<comment type="similarity">
    <text evidence="1 7 8">Belongs to the universal ribosomal protein uL22 family.</text>
</comment>
<evidence type="ECO:0000256" key="6">
    <source>
        <dbReference type="ARBA" id="ARBA00035207"/>
    </source>
</evidence>
<evidence type="ECO:0000256" key="7">
    <source>
        <dbReference type="HAMAP-Rule" id="MF_01331"/>
    </source>
</evidence>
<comment type="function">
    <text evidence="7">The globular domain of the protein is located near the polypeptide exit tunnel on the outside of the subunit, while an extended beta-hairpin is found that lines the wall of the exit tunnel in the center of the 70S ribosome.</text>
</comment>
<dbReference type="InterPro" id="IPR036394">
    <property type="entry name" value="Ribosomal_uL22_sf"/>
</dbReference>
<accession>A0AAW6U048</accession>
<dbReference type="CDD" id="cd00336">
    <property type="entry name" value="Ribosomal_L22"/>
    <property type="match status" value="1"/>
</dbReference>
<proteinExistence type="inferred from homology"/>
<dbReference type="PANTHER" id="PTHR13501">
    <property type="entry name" value="CHLOROPLAST 50S RIBOSOMAL PROTEIN L22-RELATED"/>
    <property type="match status" value="1"/>
</dbReference>
<evidence type="ECO:0000313" key="12">
    <source>
        <dbReference type="Proteomes" id="UP001431776"/>
    </source>
</evidence>
<dbReference type="Gene3D" id="3.90.470.10">
    <property type="entry name" value="Ribosomal protein L22/L17"/>
    <property type="match status" value="1"/>
</dbReference>
<dbReference type="GO" id="GO:0019843">
    <property type="term" value="F:rRNA binding"/>
    <property type="evidence" value="ECO:0007669"/>
    <property type="project" value="UniProtKB-UniRule"/>
</dbReference>
<dbReference type="Pfam" id="PF00237">
    <property type="entry name" value="Ribosomal_L22"/>
    <property type="match status" value="1"/>
</dbReference>
<keyword evidence="4 7" id="KW-0689">Ribosomal protein</keyword>
<comment type="subunit">
    <text evidence="7 9">Part of the 50S ribosomal subunit.</text>
</comment>
<dbReference type="RefSeq" id="WP_349244586.1">
    <property type="nucleotide sequence ID" value="NZ_JASCXX010000009.1"/>
</dbReference>
<dbReference type="PANTHER" id="PTHR13501:SF8">
    <property type="entry name" value="LARGE RIBOSOMAL SUBUNIT PROTEIN UL22M"/>
    <property type="match status" value="1"/>
</dbReference>
<evidence type="ECO:0000256" key="3">
    <source>
        <dbReference type="ARBA" id="ARBA00022884"/>
    </source>
</evidence>
<dbReference type="InterPro" id="IPR005727">
    <property type="entry name" value="Ribosomal_uL22_bac/chlpt-type"/>
</dbReference>
<dbReference type="GO" id="GO:0022625">
    <property type="term" value="C:cytosolic large ribosomal subunit"/>
    <property type="evidence" value="ECO:0007669"/>
    <property type="project" value="TreeGrafter"/>
</dbReference>
<comment type="function">
    <text evidence="7 10">This protein binds specifically to 23S rRNA; its binding is stimulated by other ribosomal proteins, e.g., L4, L17, and L20. It is important during the early stages of 50S assembly. It makes multiple contacts with different domains of the 23S rRNA in the assembled 50S subunit and ribosome.</text>
</comment>
<dbReference type="InterPro" id="IPR001063">
    <property type="entry name" value="Ribosomal_uL22"/>
</dbReference>
<name>A0AAW6U048_9BACT</name>
<dbReference type="SUPFAM" id="SSF54843">
    <property type="entry name" value="Ribosomal protein L22"/>
    <property type="match status" value="1"/>
</dbReference>
<keyword evidence="5 7" id="KW-0687">Ribonucleoprotein</keyword>
<gene>
    <name evidence="7 11" type="primary">rplV</name>
    <name evidence="11" type="ORF">QJ522_08990</name>
</gene>
<dbReference type="Proteomes" id="UP001431776">
    <property type="component" value="Unassembled WGS sequence"/>
</dbReference>
<sequence length="182" mass="20492">MISATKLREVCQQQRMTADDLGKSLARGGFDDKKAAAAVRNWQKGLFKPKPRTEDVRRLAEALDVEPLEIADWRSSYQYAPMSARKVRLVTQLIVGRSVQDAMDVLKFTRKRAAPMVDKVLKAAVADADEQQADVEQLYVSEARVDDAGVRLGTKRWIPKDRGRAHPIRKRACHIHVTVTQA</sequence>
<dbReference type="EMBL" id="JASCXX010000009">
    <property type="protein sequence ID" value="MDI6449178.1"/>
    <property type="molecule type" value="Genomic_DNA"/>
</dbReference>
<dbReference type="AlphaFoldDB" id="A0AAW6U048"/>
<dbReference type="NCBIfam" id="TIGR01044">
    <property type="entry name" value="rplV_bact"/>
    <property type="match status" value="1"/>
</dbReference>
<evidence type="ECO:0000256" key="9">
    <source>
        <dbReference type="RuleBase" id="RU004006"/>
    </source>
</evidence>
<dbReference type="HAMAP" id="MF_01331_B">
    <property type="entry name" value="Ribosomal_uL22_B"/>
    <property type="match status" value="1"/>
</dbReference>
<organism evidence="11 12">
    <name type="scientific">Anaerobaca lacustris</name>
    <dbReference type="NCBI Taxonomy" id="3044600"/>
    <lineage>
        <taxon>Bacteria</taxon>
        <taxon>Pseudomonadati</taxon>
        <taxon>Planctomycetota</taxon>
        <taxon>Phycisphaerae</taxon>
        <taxon>Sedimentisphaerales</taxon>
        <taxon>Anaerobacaceae</taxon>
        <taxon>Anaerobaca</taxon>
    </lineage>
</organism>
<evidence type="ECO:0000256" key="2">
    <source>
        <dbReference type="ARBA" id="ARBA00022730"/>
    </source>
</evidence>
<reference evidence="11" key="1">
    <citation type="submission" date="2023-05" db="EMBL/GenBank/DDBJ databases">
        <title>Anaerotaeda fermentans gen. nov., sp. nov., a novel anaerobic planctomycete of the new family within the order Sedimentisphaerales isolated from Taman Peninsula, Russia.</title>
        <authorList>
            <person name="Khomyakova M.A."/>
            <person name="Merkel A.Y."/>
            <person name="Slobodkin A.I."/>
        </authorList>
    </citation>
    <scope>NUCLEOTIDE SEQUENCE</scope>
    <source>
        <strain evidence="11">M17dextr</strain>
    </source>
</reference>
<evidence type="ECO:0000256" key="8">
    <source>
        <dbReference type="RuleBase" id="RU004005"/>
    </source>
</evidence>
<protein>
    <recommendedName>
        <fullName evidence="6 7">Large ribosomal subunit protein uL22</fullName>
    </recommendedName>
</protein>
<comment type="caution">
    <text evidence="11">The sequence shown here is derived from an EMBL/GenBank/DDBJ whole genome shotgun (WGS) entry which is preliminary data.</text>
</comment>